<accession>A0ABW5PTG3</accession>
<protein>
    <submittedName>
        <fullName evidence="2">KTSC domain-containing protein</fullName>
    </submittedName>
</protein>
<comment type="caution">
    <text evidence="2">The sequence shown here is derived from an EMBL/GenBank/DDBJ whole genome shotgun (WGS) entry which is preliminary data.</text>
</comment>
<evidence type="ECO:0000313" key="2">
    <source>
        <dbReference type="EMBL" id="MFD2618221.1"/>
    </source>
</evidence>
<feature type="domain" description="KTSC" evidence="1">
    <location>
        <begin position="16"/>
        <end position="63"/>
    </location>
</feature>
<dbReference type="InterPro" id="IPR025309">
    <property type="entry name" value="KTSC_dom"/>
</dbReference>
<evidence type="ECO:0000313" key="3">
    <source>
        <dbReference type="Proteomes" id="UP001597458"/>
    </source>
</evidence>
<keyword evidence="3" id="KW-1185">Reference proteome</keyword>
<sequence>MNYTTFNRALSELTSFDTIGYDRKTMQLKVLFFDGSTKTFTEVAEKIIYEFLITDDKENYYQTTLSQFPML</sequence>
<organism evidence="2 3">
    <name type="scientific">Terrilactibacillus laevilacticus</name>
    <dbReference type="NCBI Taxonomy" id="1380157"/>
    <lineage>
        <taxon>Bacteria</taxon>
        <taxon>Bacillati</taxon>
        <taxon>Bacillota</taxon>
        <taxon>Bacilli</taxon>
        <taxon>Bacillales</taxon>
        <taxon>Bacillaceae</taxon>
        <taxon>Terrilactibacillus</taxon>
    </lineage>
</organism>
<dbReference type="Proteomes" id="UP001597458">
    <property type="component" value="Unassembled WGS sequence"/>
</dbReference>
<dbReference type="Pfam" id="PF13619">
    <property type="entry name" value="KTSC"/>
    <property type="match status" value="1"/>
</dbReference>
<reference evidence="3" key="1">
    <citation type="journal article" date="2019" name="Int. J. Syst. Evol. Microbiol.">
        <title>The Global Catalogue of Microorganisms (GCM) 10K type strain sequencing project: providing services to taxonomists for standard genome sequencing and annotation.</title>
        <authorList>
            <consortium name="The Broad Institute Genomics Platform"/>
            <consortium name="The Broad Institute Genome Sequencing Center for Infectious Disease"/>
            <person name="Wu L."/>
            <person name="Ma J."/>
        </authorList>
    </citation>
    <scope>NUCLEOTIDE SEQUENCE [LARGE SCALE GENOMIC DNA]</scope>
    <source>
        <strain evidence="3">TISTR 2241</strain>
    </source>
</reference>
<dbReference type="EMBL" id="JBHUMR010000014">
    <property type="protein sequence ID" value="MFD2618221.1"/>
    <property type="molecule type" value="Genomic_DNA"/>
</dbReference>
<gene>
    <name evidence="2" type="ORF">ACFSTF_12975</name>
</gene>
<dbReference type="RefSeq" id="WP_181406385.1">
    <property type="nucleotide sequence ID" value="NZ_JBHUMR010000014.1"/>
</dbReference>
<proteinExistence type="predicted"/>
<evidence type="ECO:0000259" key="1">
    <source>
        <dbReference type="Pfam" id="PF13619"/>
    </source>
</evidence>
<name>A0ABW5PTG3_9BACI</name>